<organism evidence="2 3">
    <name type="scientific">Eumeta variegata</name>
    <name type="common">Bagworm moth</name>
    <name type="synonym">Eumeta japonica</name>
    <dbReference type="NCBI Taxonomy" id="151549"/>
    <lineage>
        <taxon>Eukaryota</taxon>
        <taxon>Metazoa</taxon>
        <taxon>Ecdysozoa</taxon>
        <taxon>Arthropoda</taxon>
        <taxon>Hexapoda</taxon>
        <taxon>Insecta</taxon>
        <taxon>Pterygota</taxon>
        <taxon>Neoptera</taxon>
        <taxon>Endopterygota</taxon>
        <taxon>Lepidoptera</taxon>
        <taxon>Glossata</taxon>
        <taxon>Ditrysia</taxon>
        <taxon>Tineoidea</taxon>
        <taxon>Psychidae</taxon>
        <taxon>Oiketicinae</taxon>
        <taxon>Eumeta</taxon>
    </lineage>
</organism>
<protein>
    <submittedName>
        <fullName evidence="2">Uncharacterized protein</fullName>
    </submittedName>
</protein>
<evidence type="ECO:0000313" key="3">
    <source>
        <dbReference type="Proteomes" id="UP000299102"/>
    </source>
</evidence>
<dbReference type="EMBL" id="BGZK01001612">
    <property type="protein sequence ID" value="GBP83266.1"/>
    <property type="molecule type" value="Genomic_DNA"/>
</dbReference>
<keyword evidence="3" id="KW-1185">Reference proteome</keyword>
<feature type="region of interest" description="Disordered" evidence="1">
    <location>
        <begin position="1"/>
        <end position="20"/>
    </location>
</feature>
<comment type="caution">
    <text evidence="2">The sequence shown here is derived from an EMBL/GenBank/DDBJ whole genome shotgun (WGS) entry which is preliminary data.</text>
</comment>
<evidence type="ECO:0000313" key="2">
    <source>
        <dbReference type="EMBL" id="GBP83266.1"/>
    </source>
</evidence>
<gene>
    <name evidence="2" type="ORF">EVAR_97483_1</name>
</gene>
<dbReference type="AlphaFoldDB" id="A0A4C1Z3S0"/>
<accession>A0A4C1Z3S0</accession>
<dbReference type="Proteomes" id="UP000299102">
    <property type="component" value="Unassembled WGS sequence"/>
</dbReference>
<name>A0A4C1Z3S0_EUMVA</name>
<reference evidence="2 3" key="1">
    <citation type="journal article" date="2019" name="Commun. Biol.">
        <title>The bagworm genome reveals a unique fibroin gene that provides high tensile strength.</title>
        <authorList>
            <person name="Kono N."/>
            <person name="Nakamura H."/>
            <person name="Ohtoshi R."/>
            <person name="Tomita M."/>
            <person name="Numata K."/>
            <person name="Arakawa K."/>
        </authorList>
    </citation>
    <scope>NUCLEOTIDE SEQUENCE [LARGE SCALE GENOMIC DNA]</scope>
</reference>
<feature type="region of interest" description="Disordered" evidence="1">
    <location>
        <begin position="68"/>
        <end position="88"/>
    </location>
</feature>
<evidence type="ECO:0000256" key="1">
    <source>
        <dbReference type="SAM" id="MobiDB-lite"/>
    </source>
</evidence>
<sequence>MKPATAVGRARAAGVKPRPRAVGGDDARLWLRHGHSNAQFALLPYKMYEKCRSEPVTIGIQMFIGIEGETGPNPLVEPELTTPSEAGG</sequence>
<proteinExistence type="predicted"/>